<dbReference type="Proteomes" id="UP000029120">
    <property type="component" value="Unassembled WGS sequence"/>
</dbReference>
<evidence type="ECO:0000256" key="1">
    <source>
        <dbReference type="ARBA" id="ARBA00004609"/>
    </source>
</evidence>
<dbReference type="OMA" id="SKQWCVS"/>
<evidence type="ECO:0000313" key="8">
    <source>
        <dbReference type="Proteomes" id="UP000029120"/>
    </source>
</evidence>
<evidence type="ECO:0000256" key="4">
    <source>
        <dbReference type="ARBA" id="ARBA00023288"/>
    </source>
</evidence>
<dbReference type="EMBL" id="KL981733">
    <property type="protein sequence ID" value="KFK23182.1"/>
    <property type="molecule type" value="Genomic_DNA"/>
</dbReference>
<dbReference type="OrthoDB" id="1928574at2759"/>
<comment type="subcellular location">
    <subcellularLocation>
        <location evidence="1">Cell membrane</location>
        <topology evidence="1">Lipid-anchor</topology>
        <topology evidence="1">GPI-anchor</topology>
    </subcellularLocation>
</comment>
<feature type="chain" id="PRO_5001821513" description="X8 domain-containing protein" evidence="5">
    <location>
        <begin position="30"/>
        <end position="120"/>
    </location>
</feature>
<dbReference type="InterPro" id="IPR012946">
    <property type="entry name" value="X8"/>
</dbReference>
<accession>A0A087FZY0</accession>
<keyword evidence="2" id="KW-0336">GPI-anchor</keyword>
<evidence type="ECO:0000259" key="6">
    <source>
        <dbReference type="SMART" id="SM00768"/>
    </source>
</evidence>
<evidence type="ECO:0000256" key="2">
    <source>
        <dbReference type="ARBA" id="ARBA00022622"/>
    </source>
</evidence>
<keyword evidence="8" id="KW-1185">Reference proteome</keyword>
<keyword evidence="3 5" id="KW-0732">Signal</keyword>
<sequence>MAKMSPLLMTLLFIVLSSMMMNQLPVASSKKWCVATPTATEKQLGDNMEFACAIGVDCRPIMPSGACFLPNTTLSHASFLMNSYFQSHDQTDHACYFFFPDSSIITTTDPSYDRCIYPSH</sequence>
<dbReference type="SMART" id="SM00768">
    <property type="entry name" value="X8"/>
    <property type="match status" value="1"/>
</dbReference>
<evidence type="ECO:0000313" key="7">
    <source>
        <dbReference type="EMBL" id="KFK23182.1"/>
    </source>
</evidence>
<reference evidence="8" key="1">
    <citation type="journal article" date="2015" name="Nat. Plants">
        <title>Genome expansion of Arabis alpina linked with retrotransposition and reduced symmetric DNA methylation.</title>
        <authorList>
            <person name="Willing E.M."/>
            <person name="Rawat V."/>
            <person name="Mandakova T."/>
            <person name="Maumus F."/>
            <person name="James G.V."/>
            <person name="Nordstroem K.J."/>
            <person name="Becker C."/>
            <person name="Warthmann N."/>
            <person name="Chica C."/>
            <person name="Szarzynska B."/>
            <person name="Zytnicki M."/>
            <person name="Albani M.C."/>
            <person name="Kiefer C."/>
            <person name="Bergonzi S."/>
            <person name="Castaings L."/>
            <person name="Mateos J.L."/>
            <person name="Berns M.C."/>
            <person name="Bujdoso N."/>
            <person name="Piofczyk T."/>
            <person name="de Lorenzo L."/>
            <person name="Barrero-Sicilia C."/>
            <person name="Mateos I."/>
            <person name="Piednoel M."/>
            <person name="Hagmann J."/>
            <person name="Chen-Min-Tao R."/>
            <person name="Iglesias-Fernandez R."/>
            <person name="Schuster S.C."/>
            <person name="Alonso-Blanco C."/>
            <person name="Roudier F."/>
            <person name="Carbonero P."/>
            <person name="Paz-Ares J."/>
            <person name="Davis S.J."/>
            <person name="Pecinka A."/>
            <person name="Quesneville H."/>
            <person name="Colot V."/>
            <person name="Lysak M.A."/>
            <person name="Weigel D."/>
            <person name="Coupland G."/>
            <person name="Schneeberger K."/>
        </authorList>
    </citation>
    <scope>NUCLEOTIDE SEQUENCE [LARGE SCALE GENOMIC DNA]</scope>
    <source>
        <strain evidence="8">cv. Pajares</strain>
    </source>
</reference>
<keyword evidence="2" id="KW-0325">Glycoprotein</keyword>
<protein>
    <recommendedName>
        <fullName evidence="6">X8 domain-containing protein</fullName>
    </recommendedName>
</protein>
<dbReference type="Gene3D" id="1.20.58.1040">
    <property type="match status" value="1"/>
</dbReference>
<dbReference type="AlphaFoldDB" id="A0A087FZY0"/>
<evidence type="ECO:0000256" key="3">
    <source>
        <dbReference type="ARBA" id="ARBA00022729"/>
    </source>
</evidence>
<evidence type="ECO:0000256" key="5">
    <source>
        <dbReference type="SAM" id="SignalP"/>
    </source>
</evidence>
<dbReference type="GO" id="GO:0009506">
    <property type="term" value="C:plasmodesma"/>
    <property type="evidence" value="ECO:0007669"/>
    <property type="project" value="UniProtKB-ARBA"/>
</dbReference>
<keyword evidence="2" id="KW-0472">Membrane</keyword>
<keyword evidence="4" id="KW-0449">Lipoprotein</keyword>
<dbReference type="InterPro" id="IPR044788">
    <property type="entry name" value="X8_dom_prot"/>
</dbReference>
<dbReference type="GO" id="GO:0005886">
    <property type="term" value="C:plasma membrane"/>
    <property type="evidence" value="ECO:0007669"/>
    <property type="project" value="UniProtKB-SubCell"/>
</dbReference>
<dbReference type="Gramene" id="KFK23182">
    <property type="protein sequence ID" value="KFK23182"/>
    <property type="gene ID" value="AALP_AAs58904U000400"/>
</dbReference>
<organism evidence="7 8">
    <name type="scientific">Arabis alpina</name>
    <name type="common">Alpine rock-cress</name>
    <dbReference type="NCBI Taxonomy" id="50452"/>
    <lineage>
        <taxon>Eukaryota</taxon>
        <taxon>Viridiplantae</taxon>
        <taxon>Streptophyta</taxon>
        <taxon>Embryophyta</taxon>
        <taxon>Tracheophyta</taxon>
        <taxon>Spermatophyta</taxon>
        <taxon>Magnoliopsida</taxon>
        <taxon>eudicotyledons</taxon>
        <taxon>Gunneridae</taxon>
        <taxon>Pentapetalae</taxon>
        <taxon>rosids</taxon>
        <taxon>malvids</taxon>
        <taxon>Brassicales</taxon>
        <taxon>Brassicaceae</taxon>
        <taxon>Arabideae</taxon>
        <taxon>Arabis</taxon>
    </lineage>
</organism>
<dbReference type="PANTHER" id="PTHR31044:SF72">
    <property type="entry name" value="MAJOR POLLEN ALLERGEN OLE E-LIKE PROTEIN"/>
    <property type="match status" value="1"/>
</dbReference>
<gene>
    <name evidence="7" type="ORF">AALP_AAs58904U000400</name>
</gene>
<dbReference type="GO" id="GO:0098552">
    <property type="term" value="C:side of membrane"/>
    <property type="evidence" value="ECO:0007669"/>
    <property type="project" value="UniProtKB-KW"/>
</dbReference>
<feature type="signal peptide" evidence="5">
    <location>
        <begin position="1"/>
        <end position="29"/>
    </location>
</feature>
<dbReference type="PANTHER" id="PTHR31044">
    <property type="entry name" value="BETA-1,3 GLUCANASE"/>
    <property type="match status" value="1"/>
</dbReference>
<dbReference type="Pfam" id="PF07983">
    <property type="entry name" value="X8"/>
    <property type="match status" value="1"/>
</dbReference>
<proteinExistence type="predicted"/>
<name>A0A087FZY0_ARAAL</name>
<feature type="domain" description="X8" evidence="6">
    <location>
        <begin position="31"/>
        <end position="117"/>
    </location>
</feature>